<dbReference type="EMBL" id="JANAVB010039019">
    <property type="protein sequence ID" value="KAJ6800244.1"/>
    <property type="molecule type" value="Genomic_DNA"/>
</dbReference>
<dbReference type="AlphaFoldDB" id="A0AAX6DQP0"/>
<organism evidence="1 4">
    <name type="scientific">Iris pallida</name>
    <name type="common">Sweet iris</name>
    <dbReference type="NCBI Taxonomy" id="29817"/>
    <lineage>
        <taxon>Eukaryota</taxon>
        <taxon>Viridiplantae</taxon>
        <taxon>Streptophyta</taxon>
        <taxon>Embryophyta</taxon>
        <taxon>Tracheophyta</taxon>
        <taxon>Spermatophyta</taxon>
        <taxon>Magnoliopsida</taxon>
        <taxon>Liliopsida</taxon>
        <taxon>Asparagales</taxon>
        <taxon>Iridaceae</taxon>
        <taxon>Iridoideae</taxon>
        <taxon>Irideae</taxon>
        <taxon>Iris</taxon>
    </lineage>
</organism>
<sequence>MMKVQDVMPWFRLFPPNLWAVAYFEGVRYGHFTMGVAELLCSWALEGHELPIVQMMEHIREQLTGWFHERRSIGMSMQSVLVPSAEKVISEAVADSQCYQVLRANKVEFEIVSSERTNIVDIQSRCCS</sequence>
<accession>A0AAX6DQP0</accession>
<name>A0AAX6DQP0_IRIPA</name>
<dbReference type="EMBL" id="JANAVB010004186">
    <property type="protein sequence ID" value="KAJ6848987.1"/>
    <property type="molecule type" value="Genomic_DNA"/>
</dbReference>
<keyword evidence="4" id="KW-1185">Reference proteome</keyword>
<dbReference type="EMBL" id="JANAVB010042617">
    <property type="protein sequence ID" value="KAJ6794005.1"/>
    <property type="molecule type" value="Genomic_DNA"/>
</dbReference>
<proteinExistence type="predicted"/>
<dbReference type="Proteomes" id="UP001140949">
    <property type="component" value="Unassembled WGS sequence"/>
</dbReference>
<reference evidence="1" key="1">
    <citation type="journal article" date="2023" name="GigaByte">
        <title>Genome assembly of the bearded iris, Iris pallida Lam.</title>
        <authorList>
            <person name="Bruccoleri R.E."/>
            <person name="Oakeley E.J."/>
            <person name="Faust A.M.E."/>
            <person name="Altorfer M."/>
            <person name="Dessus-Babus S."/>
            <person name="Burckhardt D."/>
            <person name="Oertli M."/>
            <person name="Naumann U."/>
            <person name="Petersen F."/>
            <person name="Wong J."/>
        </authorList>
    </citation>
    <scope>NUCLEOTIDE SEQUENCE</scope>
    <source>
        <strain evidence="1">GSM-AAB239-AS_SAM_17_03QT</strain>
    </source>
</reference>
<protein>
    <submittedName>
        <fullName evidence="1">Uncharacterized protein</fullName>
    </submittedName>
</protein>
<comment type="caution">
    <text evidence="1">The sequence shown here is derived from an EMBL/GenBank/DDBJ whole genome shotgun (WGS) entry which is preliminary data.</text>
</comment>
<evidence type="ECO:0000313" key="2">
    <source>
        <dbReference type="EMBL" id="KAJ6800244.1"/>
    </source>
</evidence>
<reference evidence="1" key="2">
    <citation type="submission" date="2023-04" db="EMBL/GenBank/DDBJ databases">
        <authorList>
            <person name="Bruccoleri R.E."/>
            <person name="Oakeley E.J."/>
            <person name="Faust A.-M."/>
            <person name="Dessus-Babus S."/>
            <person name="Altorfer M."/>
            <person name="Burckhardt D."/>
            <person name="Oertli M."/>
            <person name="Naumann U."/>
            <person name="Petersen F."/>
            <person name="Wong J."/>
        </authorList>
    </citation>
    <scope>NUCLEOTIDE SEQUENCE</scope>
    <source>
        <strain evidence="1">GSM-AAB239-AS_SAM_17_03QT</strain>
        <tissue evidence="1">Leaf</tissue>
    </source>
</reference>
<evidence type="ECO:0000313" key="1">
    <source>
        <dbReference type="EMBL" id="KAJ6794005.1"/>
    </source>
</evidence>
<evidence type="ECO:0000313" key="4">
    <source>
        <dbReference type="Proteomes" id="UP001140949"/>
    </source>
</evidence>
<evidence type="ECO:0000313" key="3">
    <source>
        <dbReference type="EMBL" id="KAJ6848987.1"/>
    </source>
</evidence>
<gene>
    <name evidence="2" type="ORF">M6B38_202890</name>
    <name evidence="1" type="ORF">M6B38_233520</name>
    <name evidence="3" type="ORF">M6B38_271565</name>
</gene>